<feature type="transmembrane region" description="Helical" evidence="10">
    <location>
        <begin position="235"/>
        <end position="262"/>
    </location>
</feature>
<comment type="caution">
    <text evidence="11">The sequence shown here is derived from an EMBL/GenBank/DDBJ whole genome shotgun (WGS) entry which is preliminary data.</text>
</comment>
<comment type="similarity">
    <text evidence="2">Belongs to the sodium:neurotransmitter symporter (SNF) (TC 2.A.22) family.</text>
</comment>
<dbReference type="GO" id="GO:0043005">
    <property type="term" value="C:neuron projection"/>
    <property type="evidence" value="ECO:0007669"/>
    <property type="project" value="TreeGrafter"/>
</dbReference>
<proteinExistence type="inferred from homology"/>
<keyword evidence="12" id="KW-1185">Reference proteome</keyword>
<keyword evidence="6 10" id="KW-1133">Transmembrane helix</keyword>
<dbReference type="GO" id="GO:0005335">
    <property type="term" value="F:serotonin:sodium:chloride symporter activity"/>
    <property type="evidence" value="ECO:0007669"/>
    <property type="project" value="TreeGrafter"/>
</dbReference>
<dbReference type="GO" id="GO:0006865">
    <property type="term" value="P:amino acid transport"/>
    <property type="evidence" value="ECO:0007669"/>
    <property type="project" value="TreeGrafter"/>
</dbReference>
<evidence type="ECO:0000256" key="7">
    <source>
        <dbReference type="ARBA" id="ARBA00023136"/>
    </source>
</evidence>
<dbReference type="SUPFAM" id="SSF161070">
    <property type="entry name" value="SNF-like"/>
    <property type="match status" value="1"/>
</dbReference>
<dbReference type="Pfam" id="PF00209">
    <property type="entry name" value="SNF"/>
    <property type="match status" value="1"/>
</dbReference>
<evidence type="ECO:0000256" key="4">
    <source>
        <dbReference type="ARBA" id="ARBA00022692"/>
    </source>
</evidence>
<evidence type="ECO:0000256" key="9">
    <source>
        <dbReference type="PIRSR" id="PIRSR600175-2"/>
    </source>
</evidence>
<evidence type="ECO:0008006" key="13">
    <source>
        <dbReference type="Google" id="ProtNLM"/>
    </source>
</evidence>
<keyword evidence="7 10" id="KW-0472">Membrane</keyword>
<feature type="transmembrane region" description="Helical" evidence="10">
    <location>
        <begin position="78"/>
        <end position="97"/>
    </location>
</feature>
<feature type="transmembrane region" description="Helical" evidence="10">
    <location>
        <begin position="189"/>
        <end position="215"/>
    </location>
</feature>
<dbReference type="GO" id="GO:0051378">
    <property type="term" value="F:serotonin binding"/>
    <property type="evidence" value="ECO:0007669"/>
    <property type="project" value="TreeGrafter"/>
</dbReference>
<name>A0AAW1D7H8_9HEMI</name>
<dbReference type="GO" id="GO:0046872">
    <property type="term" value="F:metal ion binding"/>
    <property type="evidence" value="ECO:0007669"/>
    <property type="project" value="UniProtKB-KW"/>
</dbReference>
<keyword evidence="8" id="KW-0479">Metal-binding</keyword>
<dbReference type="InterPro" id="IPR000175">
    <property type="entry name" value="Na/ntran_symport"/>
</dbReference>
<dbReference type="PROSITE" id="PS50267">
    <property type="entry name" value="NA_NEUROTRAN_SYMP_3"/>
    <property type="match status" value="1"/>
</dbReference>
<organism evidence="11 12">
    <name type="scientific">Rhynocoris fuscipes</name>
    <dbReference type="NCBI Taxonomy" id="488301"/>
    <lineage>
        <taxon>Eukaryota</taxon>
        <taxon>Metazoa</taxon>
        <taxon>Ecdysozoa</taxon>
        <taxon>Arthropoda</taxon>
        <taxon>Hexapoda</taxon>
        <taxon>Insecta</taxon>
        <taxon>Pterygota</taxon>
        <taxon>Neoptera</taxon>
        <taxon>Paraneoptera</taxon>
        <taxon>Hemiptera</taxon>
        <taxon>Heteroptera</taxon>
        <taxon>Panheteroptera</taxon>
        <taxon>Cimicomorpha</taxon>
        <taxon>Reduviidae</taxon>
        <taxon>Harpactorinae</taxon>
        <taxon>Harpactorini</taxon>
        <taxon>Rhynocoris</taxon>
    </lineage>
</organism>
<reference evidence="11 12" key="1">
    <citation type="submission" date="2022-12" db="EMBL/GenBank/DDBJ databases">
        <title>Chromosome-level genome assembly of true bugs.</title>
        <authorList>
            <person name="Ma L."/>
            <person name="Li H."/>
        </authorList>
    </citation>
    <scope>NUCLEOTIDE SEQUENCE [LARGE SCALE GENOMIC DNA]</scope>
    <source>
        <strain evidence="11">Lab_2022b</strain>
    </source>
</reference>
<evidence type="ECO:0000256" key="1">
    <source>
        <dbReference type="ARBA" id="ARBA00004141"/>
    </source>
</evidence>
<keyword evidence="9" id="KW-1015">Disulfide bond</keyword>
<feature type="binding site" evidence="8">
    <location>
        <position position="260"/>
    </location>
    <ligand>
        <name>Na(+)</name>
        <dbReference type="ChEBI" id="CHEBI:29101"/>
        <label>1</label>
    </ligand>
</feature>
<dbReference type="AlphaFoldDB" id="A0AAW1D7H8"/>
<keyword evidence="5" id="KW-0769">Symport</keyword>
<sequence length="344" mass="38612">MGMYYNTIIGWAVYYLVASFRYELPWTSCNNPWNTPNCTPIQDQNNTNIFSVSPATEFFQRSVLEQYKSDGLDRMGPIKWSLALCVLSVFLLVYFSLWKGVKSTGKAVWVTALMPYVVLFILLIRGVTLPGATIGISYYLTPEWHKLANTKVWIDAASQIFFSLGPGFGTLLALSSYNKFHNNCYRDAIVTSSINCLTSFLAGFVIFSVLGYMAFVQNKSVDQVGLEGPGLVFIVYPEAIATMTGSVFWSIIFFLMLITLGLDSTFGGMEAMITALCDEYPSLLGRNRELFVAVLLIGVYICALPTTTYVSKRMSVKNIIFLTFKYYFLPPFNNENIIQIKTAD</sequence>
<accession>A0AAW1D7H8</accession>
<dbReference type="PANTHER" id="PTHR11616">
    <property type="entry name" value="SODIUM/CHLORIDE DEPENDENT TRANSPORTER"/>
    <property type="match status" value="1"/>
</dbReference>
<evidence type="ECO:0000256" key="10">
    <source>
        <dbReference type="SAM" id="Phobius"/>
    </source>
</evidence>
<evidence type="ECO:0000256" key="6">
    <source>
        <dbReference type="ARBA" id="ARBA00022989"/>
    </source>
</evidence>
<protein>
    <recommendedName>
        <fullName evidence="13">Sodium-dependent serotonin transporter</fullName>
    </recommendedName>
</protein>
<evidence type="ECO:0000256" key="2">
    <source>
        <dbReference type="ARBA" id="ARBA00006459"/>
    </source>
</evidence>
<keyword evidence="8" id="KW-0915">Sodium</keyword>
<dbReference type="GO" id="GO:0098793">
    <property type="term" value="C:presynapse"/>
    <property type="evidence" value="ECO:0007669"/>
    <property type="project" value="GOC"/>
</dbReference>
<feature type="binding site" evidence="8">
    <location>
        <position position="163"/>
    </location>
    <ligand>
        <name>Na(+)</name>
        <dbReference type="ChEBI" id="CHEBI:29101"/>
        <label>1</label>
    </ligand>
</feature>
<feature type="binding site" evidence="8">
    <location>
        <position position="195"/>
    </location>
    <ligand>
        <name>Na(+)</name>
        <dbReference type="ChEBI" id="CHEBI:29101"/>
        <label>1</label>
    </ligand>
</feature>
<dbReference type="InterPro" id="IPR037272">
    <property type="entry name" value="SNS_sf"/>
</dbReference>
<gene>
    <name evidence="11" type="ORF">O3M35_010821</name>
</gene>
<comment type="subcellular location">
    <subcellularLocation>
        <location evidence="1">Membrane</location>
        <topology evidence="1">Multi-pass membrane protein</topology>
    </subcellularLocation>
</comment>
<evidence type="ECO:0000313" key="11">
    <source>
        <dbReference type="EMBL" id="KAK9504504.1"/>
    </source>
</evidence>
<keyword evidence="4 10" id="KW-0812">Transmembrane</keyword>
<evidence type="ECO:0000313" key="12">
    <source>
        <dbReference type="Proteomes" id="UP001461498"/>
    </source>
</evidence>
<feature type="binding site" evidence="8">
    <location>
        <position position="264"/>
    </location>
    <ligand>
        <name>Na(+)</name>
        <dbReference type="ChEBI" id="CHEBI:29101"/>
        <label>1</label>
    </ligand>
</feature>
<dbReference type="GO" id="GO:0005886">
    <property type="term" value="C:plasma membrane"/>
    <property type="evidence" value="ECO:0007669"/>
    <property type="project" value="TreeGrafter"/>
</dbReference>
<feature type="disulfide bond" evidence="9">
    <location>
        <begin position="29"/>
        <end position="38"/>
    </location>
</feature>
<feature type="transmembrane region" description="Helical" evidence="10">
    <location>
        <begin position="290"/>
        <end position="310"/>
    </location>
</feature>
<dbReference type="PANTHER" id="PTHR11616:SF279">
    <property type="entry name" value="SODIUM-DEPENDENT SEROTONIN TRANSPORTER"/>
    <property type="match status" value="1"/>
</dbReference>
<evidence type="ECO:0000256" key="8">
    <source>
        <dbReference type="PIRSR" id="PIRSR600175-1"/>
    </source>
</evidence>
<evidence type="ECO:0000256" key="5">
    <source>
        <dbReference type="ARBA" id="ARBA00022847"/>
    </source>
</evidence>
<dbReference type="EMBL" id="JAPXFL010000007">
    <property type="protein sequence ID" value="KAK9504504.1"/>
    <property type="molecule type" value="Genomic_DNA"/>
</dbReference>
<dbReference type="Proteomes" id="UP001461498">
    <property type="component" value="Unassembled WGS sequence"/>
</dbReference>
<dbReference type="PRINTS" id="PR00176">
    <property type="entry name" value="NANEUSMPORT"/>
</dbReference>
<feature type="transmembrane region" description="Helical" evidence="10">
    <location>
        <begin position="152"/>
        <end position="177"/>
    </location>
</feature>
<keyword evidence="3" id="KW-0813">Transport</keyword>
<feature type="binding site" evidence="8">
    <location>
        <position position="263"/>
    </location>
    <ligand>
        <name>Na(+)</name>
        <dbReference type="ChEBI" id="CHEBI:29101"/>
        <label>1</label>
    </ligand>
</feature>
<evidence type="ECO:0000256" key="3">
    <source>
        <dbReference type="ARBA" id="ARBA00022448"/>
    </source>
</evidence>
<feature type="transmembrane region" description="Helical" evidence="10">
    <location>
        <begin position="117"/>
        <end position="140"/>
    </location>
</feature>